<evidence type="ECO:0000256" key="8">
    <source>
        <dbReference type="ARBA" id="ARBA00022694"/>
    </source>
</evidence>
<dbReference type="GO" id="GO:0030488">
    <property type="term" value="P:tRNA methylation"/>
    <property type="evidence" value="ECO:0007669"/>
    <property type="project" value="UniProtKB-UniRule"/>
</dbReference>
<dbReference type="PANTHER" id="PTHR21210:SF0">
    <property type="entry name" value="TRNA (URACIL-O(2)-)-METHYLTRANSFERASE-RELATED"/>
    <property type="match status" value="1"/>
</dbReference>
<dbReference type="AlphaFoldDB" id="A0A2H1W1D3"/>
<organism evidence="13">
    <name type="scientific">Spodoptera frugiperda</name>
    <name type="common">Fall armyworm</name>
    <dbReference type="NCBI Taxonomy" id="7108"/>
    <lineage>
        <taxon>Eukaryota</taxon>
        <taxon>Metazoa</taxon>
        <taxon>Ecdysozoa</taxon>
        <taxon>Arthropoda</taxon>
        <taxon>Hexapoda</taxon>
        <taxon>Insecta</taxon>
        <taxon>Pterygota</taxon>
        <taxon>Neoptera</taxon>
        <taxon>Endopterygota</taxon>
        <taxon>Lepidoptera</taxon>
        <taxon>Glossata</taxon>
        <taxon>Ditrysia</taxon>
        <taxon>Noctuoidea</taxon>
        <taxon>Noctuidae</taxon>
        <taxon>Amphipyrinae</taxon>
        <taxon>Spodoptera</taxon>
    </lineage>
</organism>
<keyword evidence="6 11" id="KW-0808">Transferase</keyword>
<accession>A0A2H1W1D3</accession>
<dbReference type="InterPro" id="IPR011671">
    <property type="entry name" value="tRNA_uracil_MeTrfase"/>
</dbReference>
<evidence type="ECO:0000256" key="11">
    <source>
        <dbReference type="RuleBase" id="RU368004"/>
    </source>
</evidence>
<evidence type="ECO:0000256" key="7">
    <source>
        <dbReference type="ARBA" id="ARBA00022691"/>
    </source>
</evidence>
<comment type="subcellular location">
    <subcellularLocation>
        <location evidence="2 11">Cytoplasm</location>
    </subcellularLocation>
</comment>
<evidence type="ECO:0000256" key="6">
    <source>
        <dbReference type="ARBA" id="ARBA00022679"/>
    </source>
</evidence>
<evidence type="ECO:0000256" key="3">
    <source>
        <dbReference type="ARBA" id="ARBA00009056"/>
    </source>
</evidence>
<evidence type="ECO:0000259" key="12">
    <source>
        <dbReference type="PROSITE" id="PS50103"/>
    </source>
</evidence>
<keyword evidence="5 11" id="KW-0489">Methyltransferase</keyword>
<dbReference type="GO" id="GO:0005737">
    <property type="term" value="C:cytoplasm"/>
    <property type="evidence" value="ECO:0007669"/>
    <property type="project" value="UniProtKB-SubCell"/>
</dbReference>
<comment type="function">
    <text evidence="1">Probable adenosyl-L-methionine (AdoMet)-dependent tRNA (uracil-O(2)-)-methyltransferase.</text>
</comment>
<feature type="zinc finger region" description="C3H1-type" evidence="10">
    <location>
        <begin position="563"/>
        <end position="593"/>
    </location>
</feature>
<evidence type="ECO:0000256" key="10">
    <source>
        <dbReference type="PROSITE-ProRule" id="PRU00723"/>
    </source>
</evidence>
<evidence type="ECO:0000256" key="1">
    <source>
        <dbReference type="ARBA" id="ARBA00002778"/>
    </source>
</evidence>
<sequence>MTEISKTLEAGLTSDSFWESINILLSKPHVINKRLWGNKIWFKNNCKPKNAAFIMPATLHQLSDLVTTDNVDQHKIQILNELNVETVLSNTTTDDEGQVEVLLMELLPKNYSDKQAYQVAFLWKDKCSITFYDVTPSNQEQKLCPDFSYTIQLNNTHILLTATTDENSKSFKWLSNTLLPQLIKWGTESKSHSTKSNMCNESLSLVSQTKYYEKYNDLKVKYGKEMVKIWPECTDASKFVYEDVAIAAYLLLLWEKDESSKSKSFVDLGCGNGLLVYILTQEGHAGVGIDVRKRNIWDMYPPGVVLQEKTITPTDTSLFPDIDWIIGNHSDELTPWIPVIAAKSSYKCNFFLLPCCAYNFDGSKYQRKNSFKSQYNDYLDYIKELCVTCGFNIDTDRLKIPSTKRICFVSNNRTYLEEEHTQYCDIIDDLINKDSSNTLQDIEKEFKAREPVERVKNCTQIDKSIVNSIVDCISRYLLEGCSESETIWSIGRTAEFSELIHLIPKEQLSILKSECGGIQTLLKNNHNIFEVQSGRVGLRYPKTINEVNLGTRKRKFNKQTTIKVQQKPCWFYNNHPQGCPLSDSTCSFLHVKNNK</sequence>
<dbReference type="EC" id="2.1.1.211" evidence="11"/>
<keyword evidence="10" id="KW-0862">Zinc</keyword>
<comment type="function">
    <text evidence="11">Adenosyl-L-methionine (AdoMet)-dependent tRNA (uracil-O(2)-)-methyltransferase.</text>
</comment>
<dbReference type="PROSITE" id="PS50103">
    <property type="entry name" value="ZF_C3H1"/>
    <property type="match status" value="1"/>
</dbReference>
<keyword evidence="7 11" id="KW-0949">S-adenosyl-L-methionine</keyword>
<keyword evidence="10" id="KW-0479">Metal-binding</keyword>
<feature type="domain" description="C3H1-type" evidence="12">
    <location>
        <begin position="563"/>
        <end position="593"/>
    </location>
</feature>
<reference evidence="13" key="1">
    <citation type="submission" date="2016-07" db="EMBL/GenBank/DDBJ databases">
        <authorList>
            <person name="Bretaudeau A."/>
        </authorList>
    </citation>
    <scope>NUCLEOTIDE SEQUENCE</scope>
    <source>
        <strain evidence="13">Rice</strain>
        <tissue evidence="13">Whole body</tissue>
    </source>
</reference>
<name>A0A2H1W1D3_SPOFR</name>
<dbReference type="SUPFAM" id="SSF53335">
    <property type="entry name" value="S-adenosyl-L-methionine-dependent methyltransferases"/>
    <property type="match status" value="1"/>
</dbReference>
<evidence type="ECO:0000256" key="2">
    <source>
        <dbReference type="ARBA" id="ARBA00004496"/>
    </source>
</evidence>
<keyword evidence="8 11" id="KW-0819">tRNA processing</keyword>
<evidence type="ECO:0000256" key="4">
    <source>
        <dbReference type="ARBA" id="ARBA00022490"/>
    </source>
</evidence>
<evidence type="ECO:0000256" key="5">
    <source>
        <dbReference type="ARBA" id="ARBA00022603"/>
    </source>
</evidence>
<proteinExistence type="inferred from homology"/>
<keyword evidence="4 11" id="KW-0963">Cytoplasm</keyword>
<comment type="catalytic activity">
    <reaction evidence="9 11">
        <text>uridine(44) in tRNA(Ser) + S-adenosyl-L-methionine = 2'-O-methyluridine(44) in tRNA(Ser) + S-adenosyl-L-homocysteine + H(+)</text>
        <dbReference type="Rhea" id="RHEA:43100"/>
        <dbReference type="Rhea" id="RHEA-COMP:10339"/>
        <dbReference type="Rhea" id="RHEA-COMP:10340"/>
        <dbReference type="ChEBI" id="CHEBI:15378"/>
        <dbReference type="ChEBI" id="CHEBI:57856"/>
        <dbReference type="ChEBI" id="CHEBI:59789"/>
        <dbReference type="ChEBI" id="CHEBI:65315"/>
        <dbReference type="ChEBI" id="CHEBI:74478"/>
        <dbReference type="EC" id="2.1.1.211"/>
    </reaction>
</comment>
<dbReference type="GO" id="GO:0008270">
    <property type="term" value="F:zinc ion binding"/>
    <property type="evidence" value="ECO:0007669"/>
    <property type="project" value="UniProtKB-KW"/>
</dbReference>
<protein>
    <recommendedName>
        <fullName evidence="11">tRNA (uracil-O(2)-)-methyltransferase</fullName>
        <ecNumber evidence="11">2.1.1.211</ecNumber>
    </recommendedName>
</protein>
<dbReference type="Pfam" id="PF07757">
    <property type="entry name" value="AdoMet_MTase"/>
    <property type="match status" value="1"/>
</dbReference>
<gene>
    <name evidence="13" type="ORF">SFRICE_000128</name>
</gene>
<evidence type="ECO:0000256" key="9">
    <source>
        <dbReference type="ARBA" id="ARBA00047957"/>
    </source>
</evidence>
<keyword evidence="10" id="KW-0863">Zinc-finger</keyword>
<evidence type="ECO:0000313" key="13">
    <source>
        <dbReference type="EMBL" id="SOQ46889.1"/>
    </source>
</evidence>
<comment type="similarity">
    <text evidence="3 11">Belongs to the TRM44 family.</text>
</comment>
<dbReference type="EMBL" id="ODYU01005735">
    <property type="protein sequence ID" value="SOQ46889.1"/>
    <property type="molecule type" value="Genomic_DNA"/>
</dbReference>
<dbReference type="InterPro" id="IPR000571">
    <property type="entry name" value="Znf_CCCH"/>
</dbReference>
<dbReference type="GO" id="GO:0141101">
    <property type="term" value="F:tRNA(Ser) (uridine(44)-2'-O-)-methyltransferase activity"/>
    <property type="evidence" value="ECO:0007669"/>
    <property type="project" value="UniProtKB-EC"/>
</dbReference>
<dbReference type="InterPro" id="IPR029063">
    <property type="entry name" value="SAM-dependent_MTases_sf"/>
</dbReference>
<dbReference type="PANTHER" id="PTHR21210">
    <property type="entry name" value="TRNA (URACIL-O(2)-)-METHYLTRANSFERASE-RELATED"/>
    <property type="match status" value="1"/>
</dbReference>